<dbReference type="PANTHER" id="PTHR38731:SF1">
    <property type="entry name" value="FECR PROTEIN DOMAIN-CONTAINING PROTEIN"/>
    <property type="match status" value="1"/>
</dbReference>
<organism evidence="3 4">
    <name type="scientific">Pegethrix bostrychoides GSE-TBD4-15B</name>
    <dbReference type="NCBI Taxonomy" id="2839662"/>
    <lineage>
        <taxon>Bacteria</taxon>
        <taxon>Bacillati</taxon>
        <taxon>Cyanobacteriota</taxon>
        <taxon>Cyanophyceae</taxon>
        <taxon>Oculatellales</taxon>
        <taxon>Oculatellaceae</taxon>
        <taxon>Pegethrix</taxon>
    </lineage>
</organism>
<dbReference type="PANTHER" id="PTHR38731">
    <property type="entry name" value="LIPL45-RELATED LIPOPROTEIN-RELATED"/>
    <property type="match status" value="1"/>
</dbReference>
<protein>
    <submittedName>
        <fullName evidence="3">FecR family protein</fullName>
    </submittedName>
</protein>
<sequence>MLPGLLGLLGSSLRRLGFWLGLGWALSLLVISPIYSAPDSLNVRINRWLEVQQLSGTVTYQQGSRSRSARLGDRLQAVGDRLATGSDSTATLAVDTQIGTVEVAERTSLLIKALEITPSDGRITRLQVDKGRVQLRVRPFTNPDSRLEIETPAGVSGVRGTEFGVVVSPTGKMGVATLEGSVVTDAQGEEVEVPAGFQNVTLPGEPPTQPVPFNNQPNFEYRVERVIRRSIRRIVVEGQVDPTSTVLIKGEPQEIDRDGRFSLLLPAPSRLRLTVTVITPLGQEQSYDLELI</sequence>
<gene>
    <name evidence="3" type="ORF">KME07_01285</name>
</gene>
<evidence type="ECO:0000313" key="4">
    <source>
        <dbReference type="Proteomes" id="UP000707356"/>
    </source>
</evidence>
<reference evidence="3" key="2">
    <citation type="journal article" date="2022" name="Microbiol. Resour. Announc.">
        <title>Metagenome Sequencing to Explore Phylogenomics of Terrestrial Cyanobacteria.</title>
        <authorList>
            <person name="Ward R.D."/>
            <person name="Stajich J.E."/>
            <person name="Johansen J.R."/>
            <person name="Huntemann M."/>
            <person name="Clum A."/>
            <person name="Foster B."/>
            <person name="Foster B."/>
            <person name="Roux S."/>
            <person name="Palaniappan K."/>
            <person name="Varghese N."/>
            <person name="Mukherjee S."/>
            <person name="Reddy T.B.K."/>
            <person name="Daum C."/>
            <person name="Copeland A."/>
            <person name="Chen I.A."/>
            <person name="Ivanova N.N."/>
            <person name="Kyrpides N.C."/>
            <person name="Shapiro N."/>
            <person name="Eloe-Fadrosh E.A."/>
            <person name="Pietrasiak N."/>
        </authorList>
    </citation>
    <scope>NUCLEOTIDE SEQUENCE</scope>
    <source>
        <strain evidence="3">GSE-TBD4-15B</strain>
    </source>
</reference>
<feature type="transmembrane region" description="Helical" evidence="1">
    <location>
        <begin position="16"/>
        <end position="37"/>
    </location>
</feature>
<dbReference type="InterPro" id="IPR006860">
    <property type="entry name" value="FecR"/>
</dbReference>
<keyword evidence="1" id="KW-1133">Transmembrane helix</keyword>
<name>A0A951U417_9CYAN</name>
<evidence type="ECO:0000313" key="3">
    <source>
        <dbReference type="EMBL" id="MBW4464057.1"/>
    </source>
</evidence>
<evidence type="ECO:0000256" key="1">
    <source>
        <dbReference type="SAM" id="Phobius"/>
    </source>
</evidence>
<dbReference type="Pfam" id="PF04773">
    <property type="entry name" value="FecR"/>
    <property type="match status" value="1"/>
</dbReference>
<dbReference type="AlphaFoldDB" id="A0A951U417"/>
<dbReference type="Proteomes" id="UP000707356">
    <property type="component" value="Unassembled WGS sequence"/>
</dbReference>
<proteinExistence type="predicted"/>
<dbReference type="Gene3D" id="2.60.120.1440">
    <property type="match status" value="1"/>
</dbReference>
<accession>A0A951U417</accession>
<comment type="caution">
    <text evidence="3">The sequence shown here is derived from an EMBL/GenBank/DDBJ whole genome shotgun (WGS) entry which is preliminary data.</text>
</comment>
<dbReference type="EMBL" id="JAHHHV010000005">
    <property type="protein sequence ID" value="MBW4464057.1"/>
    <property type="molecule type" value="Genomic_DNA"/>
</dbReference>
<feature type="domain" description="FecR protein" evidence="2">
    <location>
        <begin position="80"/>
        <end position="182"/>
    </location>
</feature>
<keyword evidence="1" id="KW-0812">Transmembrane</keyword>
<evidence type="ECO:0000259" key="2">
    <source>
        <dbReference type="Pfam" id="PF04773"/>
    </source>
</evidence>
<keyword evidence="1" id="KW-0472">Membrane</keyword>
<reference evidence="3" key="1">
    <citation type="submission" date="2021-05" db="EMBL/GenBank/DDBJ databases">
        <authorList>
            <person name="Pietrasiak N."/>
            <person name="Ward R."/>
            <person name="Stajich J.E."/>
            <person name="Kurbessoian T."/>
        </authorList>
    </citation>
    <scope>NUCLEOTIDE SEQUENCE</scope>
    <source>
        <strain evidence="3">GSE-TBD4-15B</strain>
    </source>
</reference>